<dbReference type="GeneID" id="116305491"/>
<evidence type="ECO:0000256" key="1">
    <source>
        <dbReference type="SAM" id="MobiDB-lite"/>
    </source>
</evidence>
<dbReference type="OrthoDB" id="5978708at2759"/>
<dbReference type="Proteomes" id="UP000515163">
    <property type="component" value="Unplaced"/>
</dbReference>
<evidence type="ECO:0000313" key="2">
    <source>
        <dbReference type="Proteomes" id="UP000515163"/>
    </source>
</evidence>
<sequence length="230" mass="25468">MPRKKVNRKKRKDHDDTESESGKLSETQEVAKRLSRTRLGKENASRPHHVNLKKTKKGPLDPYDADSEVESDINIQTDTDRSPMTPMITDNIPETLPSNPRLTALNPQLSLFHQDHSTPSTITPGRSDDSLYGFGAVLNSPLPFSPVSATPSGLPSSPSGSVFSMTSSMSTTISPGKRKLNLRVFDMPIEKPSKKAKKKKTKLGKEIPQNEVSQVLGDFEEVEMFDLIIE</sequence>
<dbReference type="RefSeq" id="XP_031571279.1">
    <property type="nucleotide sequence ID" value="XM_031715419.1"/>
</dbReference>
<feature type="compositionally biased region" description="Basic residues" evidence="1">
    <location>
        <begin position="1"/>
        <end position="12"/>
    </location>
</feature>
<dbReference type="KEGG" id="aten:116305491"/>
<feature type="region of interest" description="Disordered" evidence="1">
    <location>
        <begin position="1"/>
        <end position="99"/>
    </location>
</feature>
<feature type="compositionally biased region" description="Basic residues" evidence="1">
    <location>
        <begin position="46"/>
        <end position="57"/>
    </location>
</feature>
<protein>
    <submittedName>
        <fullName evidence="3">Uncharacterized protein LOC116305491</fullName>
    </submittedName>
</protein>
<accession>A0A6P8IVZ4</accession>
<reference evidence="3" key="1">
    <citation type="submission" date="2025-08" db="UniProtKB">
        <authorList>
            <consortium name="RefSeq"/>
        </authorList>
    </citation>
    <scope>IDENTIFICATION</scope>
    <source>
        <tissue evidence="3">Tentacle</tissue>
    </source>
</reference>
<dbReference type="AlphaFoldDB" id="A0A6P8IVZ4"/>
<evidence type="ECO:0000313" key="3">
    <source>
        <dbReference type="RefSeq" id="XP_031571279.1"/>
    </source>
</evidence>
<dbReference type="InParanoid" id="A0A6P8IVZ4"/>
<proteinExistence type="predicted"/>
<keyword evidence="2" id="KW-1185">Reference proteome</keyword>
<gene>
    <name evidence="3" type="primary">LOC116305491</name>
</gene>
<name>A0A6P8IVZ4_ACTTE</name>
<organism evidence="2 3">
    <name type="scientific">Actinia tenebrosa</name>
    <name type="common">Australian red waratah sea anemone</name>
    <dbReference type="NCBI Taxonomy" id="6105"/>
    <lineage>
        <taxon>Eukaryota</taxon>
        <taxon>Metazoa</taxon>
        <taxon>Cnidaria</taxon>
        <taxon>Anthozoa</taxon>
        <taxon>Hexacorallia</taxon>
        <taxon>Actiniaria</taxon>
        <taxon>Actiniidae</taxon>
        <taxon>Actinia</taxon>
    </lineage>
</organism>